<sequence>MMRRVPFSRSSISKSSTSSRRMMLISRSIPWTPANALSFAIPDTFHPGSASTRLRSDASNTPADLRVTTKICTKDTVSKRICLGRNRHRFSLFSYASSSLLEALADTLHSGQVMMTPPNTLARPAPVCASQLRKRMPRSSTAGGDDFRQSHVAHSCTYRLIFDIRQQLTESGC</sequence>
<dbReference type="EMBL" id="FCOK02000142">
    <property type="protein sequence ID" value="SAL73825.1"/>
    <property type="molecule type" value="Genomic_DNA"/>
</dbReference>
<proteinExistence type="predicted"/>
<dbReference type="Proteomes" id="UP000054683">
    <property type="component" value="Unassembled WGS sequence"/>
</dbReference>
<evidence type="ECO:0000313" key="1">
    <source>
        <dbReference type="EMBL" id="SAL73825.1"/>
    </source>
</evidence>
<gene>
    <name evidence="1" type="ORF">AWB69_09083</name>
</gene>
<evidence type="ECO:0000313" key="2">
    <source>
        <dbReference type="Proteomes" id="UP000054683"/>
    </source>
</evidence>
<dbReference type="AlphaFoldDB" id="A0A158JYM0"/>
<organism evidence="1 2">
    <name type="scientific">Caballeronia udeis</name>
    <dbReference type="NCBI Taxonomy" id="1232866"/>
    <lineage>
        <taxon>Bacteria</taxon>
        <taxon>Pseudomonadati</taxon>
        <taxon>Pseudomonadota</taxon>
        <taxon>Betaproteobacteria</taxon>
        <taxon>Burkholderiales</taxon>
        <taxon>Burkholderiaceae</taxon>
        <taxon>Caballeronia</taxon>
    </lineage>
</organism>
<name>A0A158JYM0_9BURK</name>
<reference evidence="1 2" key="1">
    <citation type="submission" date="2016-01" db="EMBL/GenBank/DDBJ databases">
        <authorList>
            <person name="Oliw E.H."/>
        </authorList>
    </citation>
    <scope>NUCLEOTIDE SEQUENCE [LARGE SCALE GENOMIC DNA]</scope>
    <source>
        <strain evidence="1">LMG 27134</strain>
    </source>
</reference>
<protein>
    <submittedName>
        <fullName evidence="1">Uncharacterized protein</fullName>
    </submittedName>
</protein>
<accession>A0A158JYM0</accession>